<gene>
    <name evidence="3" type="ORF">SCMU_27530</name>
</gene>
<evidence type="ECO:0000256" key="1">
    <source>
        <dbReference type="SAM" id="SignalP"/>
    </source>
</evidence>
<keyword evidence="4" id="KW-1185">Reference proteome</keyword>
<accession>A0ABM7PX90</accession>
<protein>
    <recommendedName>
        <fullName evidence="2">SGNH hydrolase-type esterase domain-containing protein</fullName>
    </recommendedName>
</protein>
<dbReference type="Pfam" id="PF13472">
    <property type="entry name" value="Lipase_GDSL_2"/>
    <property type="match status" value="1"/>
</dbReference>
<evidence type="ECO:0000313" key="4">
    <source>
        <dbReference type="Proteomes" id="UP001319861"/>
    </source>
</evidence>
<feature type="signal peptide" evidence="1">
    <location>
        <begin position="1"/>
        <end position="30"/>
    </location>
</feature>
<evidence type="ECO:0000313" key="3">
    <source>
        <dbReference type="EMBL" id="BCT76911.1"/>
    </source>
</evidence>
<organism evidence="3 4">
    <name type="scientific">Sinomonas cyclohexanicum</name>
    <name type="common">Corynebacterium cyclohexanicum</name>
    <dbReference type="NCBI Taxonomy" id="322009"/>
    <lineage>
        <taxon>Bacteria</taxon>
        <taxon>Bacillati</taxon>
        <taxon>Actinomycetota</taxon>
        <taxon>Actinomycetes</taxon>
        <taxon>Micrococcales</taxon>
        <taxon>Micrococcaceae</taxon>
        <taxon>Sinomonas</taxon>
    </lineage>
</organism>
<dbReference type="Proteomes" id="UP001319861">
    <property type="component" value="Chromosome"/>
</dbReference>
<proteinExistence type="predicted"/>
<dbReference type="RefSeq" id="WP_229229675.1">
    <property type="nucleotide sequence ID" value="NZ_AP024525.1"/>
</dbReference>
<dbReference type="EMBL" id="AP024525">
    <property type="protein sequence ID" value="BCT76911.1"/>
    <property type="molecule type" value="Genomic_DNA"/>
</dbReference>
<keyword evidence="1" id="KW-0732">Signal</keyword>
<feature type="domain" description="SGNH hydrolase-type esterase" evidence="2">
    <location>
        <begin position="116"/>
        <end position="276"/>
    </location>
</feature>
<dbReference type="InterPro" id="IPR036514">
    <property type="entry name" value="SGNH_hydro_sf"/>
</dbReference>
<reference evidence="3 4" key="1">
    <citation type="journal article" date="2021" name="J. Biosci. Bioeng.">
        <title>Identification and characterization of a chc gene cluster responsible for the aromatization pathway of cyclohexanecarboxylate degradation in Sinomonas cyclohexanicum ATCC 51369.</title>
        <authorList>
            <person name="Yamamoto T."/>
            <person name="Hasegawa Y."/>
            <person name="Lau P.C.K."/>
            <person name="Iwaki H."/>
        </authorList>
    </citation>
    <scope>NUCLEOTIDE SEQUENCE [LARGE SCALE GENOMIC DNA]</scope>
    <source>
        <strain evidence="3 4">ATCC 51369</strain>
    </source>
</reference>
<dbReference type="InterPro" id="IPR013830">
    <property type="entry name" value="SGNH_hydro"/>
</dbReference>
<dbReference type="Gene3D" id="3.40.50.1110">
    <property type="entry name" value="SGNH hydrolase"/>
    <property type="match status" value="1"/>
</dbReference>
<name>A0ABM7PX90_SINCY</name>
<dbReference type="CDD" id="cd00229">
    <property type="entry name" value="SGNH_hydrolase"/>
    <property type="match status" value="1"/>
</dbReference>
<evidence type="ECO:0000259" key="2">
    <source>
        <dbReference type="Pfam" id="PF13472"/>
    </source>
</evidence>
<feature type="chain" id="PRO_5046136389" description="SGNH hydrolase-type esterase domain-containing protein" evidence="1">
    <location>
        <begin position="31"/>
        <end position="294"/>
    </location>
</feature>
<dbReference type="SUPFAM" id="SSF52266">
    <property type="entry name" value="SGNH hydrolase"/>
    <property type="match status" value="1"/>
</dbReference>
<sequence>MNGGSHRAGRMALRALARALVLALAGAPLAGCAAAAAGPAPSSAPSASASATARPAPAAVPFGTAPLAITPRTTAPRRLTPPALLPLGSFAVNPATQRPEPVLGDLSRTAVLIGDSQSEPLDSWVRQGLTRAGYFVYFGGAGGTGYSVGNGKVRDYVDALRLGDWLLPDGSPGLVVVQGGGNDASRGATDAAVVSGATAIVTELRRTYPGARIVMVGTLAKSVSDGGGRRAQVDALLARTAPGLGVAFISCGDWISRYGLAGELADAVHLKTTGKARLAPVLAEALAKEGLTLR</sequence>